<keyword evidence="2" id="KW-0238">DNA-binding</keyword>
<dbReference type="SMART" id="SM00415">
    <property type="entry name" value="HSF"/>
    <property type="match status" value="1"/>
</dbReference>
<evidence type="ECO:0000256" key="4">
    <source>
        <dbReference type="RuleBase" id="RU004020"/>
    </source>
</evidence>
<dbReference type="PANTHER" id="PTHR10015:SF206">
    <property type="entry name" value="HSF-TYPE DNA-BINDING DOMAIN-CONTAINING PROTEIN"/>
    <property type="match status" value="1"/>
</dbReference>
<dbReference type="Proteomes" id="UP001530400">
    <property type="component" value="Unassembled WGS sequence"/>
</dbReference>
<dbReference type="InterPro" id="IPR000232">
    <property type="entry name" value="HSF_DNA-bd"/>
</dbReference>
<evidence type="ECO:0000313" key="8">
    <source>
        <dbReference type="Proteomes" id="UP001530400"/>
    </source>
</evidence>
<evidence type="ECO:0000259" key="6">
    <source>
        <dbReference type="SMART" id="SM00415"/>
    </source>
</evidence>
<comment type="similarity">
    <text evidence="4">Belongs to the HSF family.</text>
</comment>
<name>A0ABD3NAM0_9STRA</name>
<keyword evidence="3" id="KW-0539">Nucleus</keyword>
<keyword evidence="8" id="KW-1185">Reference proteome</keyword>
<dbReference type="InterPro" id="IPR036388">
    <property type="entry name" value="WH-like_DNA-bd_sf"/>
</dbReference>
<feature type="compositionally biased region" description="Polar residues" evidence="5">
    <location>
        <begin position="123"/>
        <end position="136"/>
    </location>
</feature>
<dbReference type="InterPro" id="IPR036390">
    <property type="entry name" value="WH_DNA-bd_sf"/>
</dbReference>
<feature type="compositionally biased region" description="Low complexity" evidence="5">
    <location>
        <begin position="68"/>
        <end position="81"/>
    </location>
</feature>
<organism evidence="7 8">
    <name type="scientific">Cyclotella atomus</name>
    <dbReference type="NCBI Taxonomy" id="382360"/>
    <lineage>
        <taxon>Eukaryota</taxon>
        <taxon>Sar</taxon>
        <taxon>Stramenopiles</taxon>
        <taxon>Ochrophyta</taxon>
        <taxon>Bacillariophyta</taxon>
        <taxon>Coscinodiscophyceae</taxon>
        <taxon>Thalassiosirophycidae</taxon>
        <taxon>Stephanodiscales</taxon>
        <taxon>Stephanodiscaceae</taxon>
        <taxon>Cyclotella</taxon>
    </lineage>
</organism>
<feature type="compositionally biased region" description="Low complexity" evidence="5">
    <location>
        <begin position="88"/>
        <end position="100"/>
    </location>
</feature>
<feature type="region of interest" description="Disordered" evidence="5">
    <location>
        <begin position="457"/>
        <end position="512"/>
    </location>
</feature>
<reference evidence="7 8" key="1">
    <citation type="submission" date="2024-10" db="EMBL/GenBank/DDBJ databases">
        <title>Updated reference genomes for cyclostephanoid diatoms.</title>
        <authorList>
            <person name="Roberts W.R."/>
            <person name="Alverson A.J."/>
        </authorList>
    </citation>
    <scope>NUCLEOTIDE SEQUENCE [LARGE SCALE GENOMIC DNA]</scope>
    <source>
        <strain evidence="7 8">AJA010-31</strain>
    </source>
</reference>
<comment type="caution">
    <text evidence="7">The sequence shown here is derived from an EMBL/GenBank/DDBJ whole genome shotgun (WGS) entry which is preliminary data.</text>
</comment>
<feature type="compositionally biased region" description="Low complexity" evidence="5">
    <location>
        <begin position="457"/>
        <end position="470"/>
    </location>
</feature>
<feature type="compositionally biased region" description="Basic residues" evidence="5">
    <location>
        <begin position="503"/>
        <end position="512"/>
    </location>
</feature>
<dbReference type="PANTHER" id="PTHR10015">
    <property type="entry name" value="HEAT SHOCK TRANSCRIPTION FACTOR"/>
    <property type="match status" value="1"/>
</dbReference>
<feature type="region of interest" description="Disordered" evidence="5">
    <location>
        <begin position="62"/>
        <end position="165"/>
    </location>
</feature>
<gene>
    <name evidence="7" type="ORF">ACHAWO_006955</name>
</gene>
<comment type="subcellular location">
    <subcellularLocation>
        <location evidence="1">Nucleus</location>
    </subcellularLocation>
</comment>
<evidence type="ECO:0000313" key="7">
    <source>
        <dbReference type="EMBL" id="KAL3773083.1"/>
    </source>
</evidence>
<feature type="compositionally biased region" description="Basic and acidic residues" evidence="5">
    <location>
        <begin position="109"/>
        <end position="121"/>
    </location>
</feature>
<feature type="compositionally biased region" description="Low complexity" evidence="5">
    <location>
        <begin position="410"/>
        <end position="420"/>
    </location>
</feature>
<feature type="domain" description="HSF-type DNA-binding" evidence="6">
    <location>
        <begin position="183"/>
        <end position="281"/>
    </location>
</feature>
<evidence type="ECO:0000256" key="1">
    <source>
        <dbReference type="ARBA" id="ARBA00004123"/>
    </source>
</evidence>
<evidence type="ECO:0000256" key="5">
    <source>
        <dbReference type="SAM" id="MobiDB-lite"/>
    </source>
</evidence>
<proteinExistence type="inferred from homology"/>
<dbReference type="GO" id="GO:0003677">
    <property type="term" value="F:DNA binding"/>
    <property type="evidence" value="ECO:0007669"/>
    <property type="project" value="UniProtKB-KW"/>
</dbReference>
<feature type="compositionally biased region" description="Basic and acidic residues" evidence="5">
    <location>
        <begin position="143"/>
        <end position="154"/>
    </location>
</feature>
<dbReference type="SUPFAM" id="SSF46785">
    <property type="entry name" value="Winged helix' DNA-binding domain"/>
    <property type="match status" value="1"/>
</dbReference>
<feature type="compositionally biased region" description="Low complexity" evidence="5">
    <location>
        <begin position="477"/>
        <end position="493"/>
    </location>
</feature>
<dbReference type="GO" id="GO:0005634">
    <property type="term" value="C:nucleus"/>
    <property type="evidence" value="ECO:0007669"/>
    <property type="project" value="UniProtKB-SubCell"/>
</dbReference>
<dbReference type="Gene3D" id="1.10.10.10">
    <property type="entry name" value="Winged helix-like DNA-binding domain superfamily/Winged helix DNA-binding domain"/>
    <property type="match status" value="1"/>
</dbReference>
<dbReference type="AlphaFoldDB" id="A0ABD3NAM0"/>
<evidence type="ECO:0000256" key="3">
    <source>
        <dbReference type="ARBA" id="ARBA00023242"/>
    </source>
</evidence>
<accession>A0ABD3NAM0</accession>
<dbReference type="EMBL" id="JALLPJ020001248">
    <property type="protein sequence ID" value="KAL3773083.1"/>
    <property type="molecule type" value="Genomic_DNA"/>
</dbReference>
<feature type="region of interest" description="Disordered" evidence="5">
    <location>
        <begin position="361"/>
        <end position="395"/>
    </location>
</feature>
<protein>
    <recommendedName>
        <fullName evidence="6">HSF-type DNA-binding domain-containing protein</fullName>
    </recommendedName>
</protein>
<feature type="region of interest" description="Disordered" evidence="5">
    <location>
        <begin position="410"/>
        <end position="432"/>
    </location>
</feature>
<sequence length="512" mass="56480">MKITNIHELYSRTHPVQFGNINPHYDVLFSLMKSNHEELSSNDTNEGSSQQILGHNLEEESLHTDDFSTSTSTELKTTSSSHSDDLKTSSGSAGNESETNQSEESESSSDDRKLSSTEDTKPSFCSATETETTTLNDESEIASDDRKPSPRTENNDGEEAQKSPQSEHLINAELNQANQNHESFPYTLRRMLNIETAAGHQAIKWLADGDRFEVSDQNALEKDILPKYFPSSCLFQSFVRKLYRWGFLQVGKKKSGYYAFSNESFHRDNDSYKELKAIPRPRAKSSKSSSSKVPKDQPKALEVQTGRASLIPDEQLVAVQSDVTSQLRSIISSYSNNIAMLSSLHGTISSIVTNQLAFGTPMNQPTSSDPSFQQAVGSPSQIHQQAGNSNDTAHSGTAIVNNVMRFLSQGSQGQHLQSTSFSHQDQQVGQVPHASMQVPTLQYAQSNIAPTLRIGTQHLNPQQNNPINQLGISQPITDTTGTTTDTSTSSQGQNKTEHENSDRKRRRSPTPP</sequence>
<dbReference type="Pfam" id="PF00447">
    <property type="entry name" value="HSF_DNA-bind"/>
    <property type="match status" value="1"/>
</dbReference>
<feature type="region of interest" description="Disordered" evidence="5">
    <location>
        <begin position="280"/>
        <end position="301"/>
    </location>
</feature>
<evidence type="ECO:0000256" key="2">
    <source>
        <dbReference type="ARBA" id="ARBA00023125"/>
    </source>
</evidence>
<dbReference type="FunFam" id="1.10.10.10:FF:001607">
    <property type="entry name" value="Predicted protein"/>
    <property type="match status" value="1"/>
</dbReference>